<keyword evidence="5" id="KW-1185">Reference proteome</keyword>
<keyword evidence="2" id="KW-0175">Coiled coil</keyword>
<dbReference type="SMART" id="SM00355">
    <property type="entry name" value="ZnF_C2H2"/>
    <property type="match status" value="1"/>
</dbReference>
<evidence type="ECO:0000256" key="2">
    <source>
        <dbReference type="SAM" id="Coils"/>
    </source>
</evidence>
<reference evidence="4" key="1">
    <citation type="submission" date="2021-06" db="EMBL/GenBank/DDBJ databases">
        <authorList>
            <person name="Kallberg Y."/>
            <person name="Tangrot J."/>
            <person name="Rosling A."/>
        </authorList>
    </citation>
    <scope>NUCLEOTIDE SEQUENCE</scope>
    <source>
        <strain evidence="4">MA453B</strain>
    </source>
</reference>
<dbReference type="Proteomes" id="UP000789405">
    <property type="component" value="Unassembled WGS sequence"/>
</dbReference>
<feature type="domain" description="C2H2-type" evidence="3">
    <location>
        <begin position="21"/>
        <end position="46"/>
    </location>
</feature>
<name>A0A9N9D6P6_9GLOM</name>
<evidence type="ECO:0000259" key="3">
    <source>
        <dbReference type="PROSITE" id="PS50157"/>
    </source>
</evidence>
<gene>
    <name evidence="4" type="ORF">DERYTH_LOCUS8958</name>
</gene>
<proteinExistence type="predicted"/>
<keyword evidence="1" id="KW-0862">Zinc</keyword>
<dbReference type="EMBL" id="CAJVPY010004751">
    <property type="protein sequence ID" value="CAG8627188.1"/>
    <property type="molecule type" value="Genomic_DNA"/>
</dbReference>
<dbReference type="InterPro" id="IPR013087">
    <property type="entry name" value="Znf_C2H2_type"/>
</dbReference>
<evidence type="ECO:0000256" key="1">
    <source>
        <dbReference type="PROSITE-ProRule" id="PRU00042"/>
    </source>
</evidence>
<evidence type="ECO:0000313" key="5">
    <source>
        <dbReference type="Proteomes" id="UP000789405"/>
    </source>
</evidence>
<accession>A0A9N9D6P6</accession>
<sequence length="152" mass="17963">MSPPRRTRKVYGVKKTPGHRFKCSSSGCHYSFVKYEKLEKHLQDIHLTTIQGIRHSQNVIQIQHNYDNNTFTSKIDEEKYLPLKNGNPHIEEKEKVTTLVKKLRKEIKILVNDLNKKNKMITELKEKYKNLNVKYLVLKKDHDSGDNHYTES</sequence>
<dbReference type="GO" id="GO:0008270">
    <property type="term" value="F:zinc ion binding"/>
    <property type="evidence" value="ECO:0007669"/>
    <property type="project" value="UniProtKB-KW"/>
</dbReference>
<dbReference type="PROSITE" id="PS50157">
    <property type="entry name" value="ZINC_FINGER_C2H2_2"/>
    <property type="match status" value="1"/>
</dbReference>
<organism evidence="4 5">
    <name type="scientific">Dentiscutata erythropus</name>
    <dbReference type="NCBI Taxonomy" id="1348616"/>
    <lineage>
        <taxon>Eukaryota</taxon>
        <taxon>Fungi</taxon>
        <taxon>Fungi incertae sedis</taxon>
        <taxon>Mucoromycota</taxon>
        <taxon>Glomeromycotina</taxon>
        <taxon>Glomeromycetes</taxon>
        <taxon>Diversisporales</taxon>
        <taxon>Gigasporaceae</taxon>
        <taxon>Dentiscutata</taxon>
    </lineage>
</organism>
<comment type="caution">
    <text evidence="4">The sequence shown here is derived from an EMBL/GenBank/DDBJ whole genome shotgun (WGS) entry which is preliminary data.</text>
</comment>
<feature type="coiled-coil region" evidence="2">
    <location>
        <begin position="93"/>
        <end position="141"/>
    </location>
</feature>
<dbReference type="AlphaFoldDB" id="A0A9N9D6P6"/>
<dbReference type="OrthoDB" id="2468635at2759"/>
<protein>
    <submittedName>
        <fullName evidence="4">25337_t:CDS:1</fullName>
    </submittedName>
</protein>
<evidence type="ECO:0000313" key="4">
    <source>
        <dbReference type="EMBL" id="CAG8627188.1"/>
    </source>
</evidence>
<keyword evidence="1" id="KW-0863">Zinc-finger</keyword>
<dbReference type="PROSITE" id="PS00028">
    <property type="entry name" value="ZINC_FINGER_C2H2_1"/>
    <property type="match status" value="1"/>
</dbReference>
<keyword evidence="1" id="KW-0479">Metal-binding</keyword>